<evidence type="ECO:0008006" key="3">
    <source>
        <dbReference type="Google" id="ProtNLM"/>
    </source>
</evidence>
<evidence type="ECO:0000313" key="1">
    <source>
        <dbReference type="EMBL" id="CAH1992766.1"/>
    </source>
</evidence>
<dbReference type="AlphaFoldDB" id="A0A9P0LG70"/>
<proteinExistence type="predicted"/>
<dbReference type="EMBL" id="CAKOFQ010007155">
    <property type="protein sequence ID" value="CAH1992766.1"/>
    <property type="molecule type" value="Genomic_DNA"/>
</dbReference>
<dbReference type="OrthoDB" id="6775305at2759"/>
<organism evidence="1 2">
    <name type="scientific">Acanthoscelides obtectus</name>
    <name type="common">Bean weevil</name>
    <name type="synonym">Bruchus obtectus</name>
    <dbReference type="NCBI Taxonomy" id="200917"/>
    <lineage>
        <taxon>Eukaryota</taxon>
        <taxon>Metazoa</taxon>
        <taxon>Ecdysozoa</taxon>
        <taxon>Arthropoda</taxon>
        <taxon>Hexapoda</taxon>
        <taxon>Insecta</taxon>
        <taxon>Pterygota</taxon>
        <taxon>Neoptera</taxon>
        <taxon>Endopterygota</taxon>
        <taxon>Coleoptera</taxon>
        <taxon>Polyphaga</taxon>
        <taxon>Cucujiformia</taxon>
        <taxon>Chrysomeloidea</taxon>
        <taxon>Chrysomelidae</taxon>
        <taxon>Bruchinae</taxon>
        <taxon>Bruchini</taxon>
        <taxon>Acanthoscelides</taxon>
    </lineage>
</organism>
<evidence type="ECO:0000313" key="2">
    <source>
        <dbReference type="Proteomes" id="UP001152888"/>
    </source>
</evidence>
<comment type="caution">
    <text evidence="1">The sequence shown here is derived from an EMBL/GenBank/DDBJ whole genome shotgun (WGS) entry which is preliminary data.</text>
</comment>
<reference evidence="1" key="1">
    <citation type="submission" date="2022-03" db="EMBL/GenBank/DDBJ databases">
        <authorList>
            <person name="Sayadi A."/>
        </authorList>
    </citation>
    <scope>NUCLEOTIDE SEQUENCE</scope>
</reference>
<gene>
    <name evidence="1" type="ORF">ACAOBT_LOCUS21076</name>
</gene>
<dbReference type="Proteomes" id="UP001152888">
    <property type="component" value="Unassembled WGS sequence"/>
</dbReference>
<sequence>MEYSTAISQPALSSIIPETCAAIYKALQQYIQFPKTADEWYKIAIDCEEKWQFPHCLGAIDGKHVRIVPPKDSDSYYFNYKKTT</sequence>
<protein>
    <recommendedName>
        <fullName evidence="3">DDE Tnp4 domain-containing protein</fullName>
    </recommendedName>
</protein>
<accession>A0A9P0LG70</accession>
<keyword evidence="2" id="KW-1185">Reference proteome</keyword>
<name>A0A9P0LG70_ACAOB</name>